<name>A0A5S3X2H7_9GAMM</name>
<dbReference type="Pfam" id="PF10088">
    <property type="entry name" value="DUF2326"/>
    <property type="match status" value="1"/>
</dbReference>
<accession>A0A5S3X2H7</accession>
<feature type="coiled-coil region" evidence="1">
    <location>
        <begin position="373"/>
        <end position="407"/>
    </location>
</feature>
<feature type="coiled-coil region" evidence="1">
    <location>
        <begin position="312"/>
        <end position="339"/>
    </location>
</feature>
<evidence type="ECO:0000313" key="3">
    <source>
        <dbReference type="EMBL" id="TMP38279.1"/>
    </source>
</evidence>
<dbReference type="RefSeq" id="WP_138544241.1">
    <property type="nucleotide sequence ID" value="NZ_PNCJ01000010.1"/>
</dbReference>
<protein>
    <submittedName>
        <fullName evidence="3">DUF2326 domain-containing protein</fullName>
    </submittedName>
</protein>
<dbReference type="OrthoDB" id="9774685at2"/>
<comment type="caution">
    <text evidence="3">The sequence shown here is derived from an EMBL/GenBank/DDBJ whole genome shotgun (WGS) entry which is preliminary data.</text>
</comment>
<dbReference type="EMBL" id="PNCJ01000010">
    <property type="protein sequence ID" value="TMP38279.1"/>
    <property type="molecule type" value="Genomic_DNA"/>
</dbReference>
<dbReference type="InterPro" id="IPR027417">
    <property type="entry name" value="P-loop_NTPase"/>
</dbReference>
<dbReference type="AlphaFoldDB" id="A0A5S3X2H7"/>
<keyword evidence="1" id="KW-0175">Coiled coil</keyword>
<organism evidence="3 4">
    <name type="scientific">Pseudoalteromonas rubra</name>
    <dbReference type="NCBI Taxonomy" id="43658"/>
    <lineage>
        <taxon>Bacteria</taxon>
        <taxon>Pseudomonadati</taxon>
        <taxon>Pseudomonadota</taxon>
        <taxon>Gammaproteobacteria</taxon>
        <taxon>Alteromonadales</taxon>
        <taxon>Pseudoalteromonadaceae</taxon>
        <taxon>Pseudoalteromonas</taxon>
    </lineage>
</organism>
<feature type="domain" description="DUF2326" evidence="2">
    <location>
        <begin position="432"/>
        <end position="573"/>
    </location>
</feature>
<evidence type="ECO:0000313" key="4">
    <source>
        <dbReference type="Proteomes" id="UP000306719"/>
    </source>
</evidence>
<dbReference type="Gene3D" id="3.40.50.300">
    <property type="entry name" value="P-loop containing nucleotide triphosphate hydrolases"/>
    <property type="match status" value="1"/>
</dbReference>
<proteinExistence type="predicted"/>
<evidence type="ECO:0000259" key="2">
    <source>
        <dbReference type="Pfam" id="PF10088"/>
    </source>
</evidence>
<feature type="coiled-coil region" evidence="1">
    <location>
        <begin position="206"/>
        <end position="256"/>
    </location>
</feature>
<reference evidence="3 4" key="1">
    <citation type="submission" date="2018-01" db="EMBL/GenBank/DDBJ databases">
        <authorList>
            <person name="Paulsen S."/>
            <person name="Gram L.K."/>
        </authorList>
    </citation>
    <scope>NUCLEOTIDE SEQUENCE [LARGE SCALE GENOMIC DNA]</scope>
    <source>
        <strain evidence="3 4">S2599</strain>
    </source>
</reference>
<reference evidence="4" key="2">
    <citation type="submission" date="2019-06" db="EMBL/GenBank/DDBJ databases">
        <title>Co-occurence of chitin degradation, pigmentation and bioactivity in marine Pseudoalteromonas.</title>
        <authorList>
            <person name="Sonnenschein E.C."/>
            <person name="Bech P.K."/>
        </authorList>
    </citation>
    <scope>NUCLEOTIDE SEQUENCE [LARGE SCALE GENOMIC DNA]</scope>
    <source>
        <strain evidence="4">S2599</strain>
    </source>
</reference>
<dbReference type="Proteomes" id="UP000306719">
    <property type="component" value="Unassembled WGS sequence"/>
</dbReference>
<evidence type="ECO:0000256" key="1">
    <source>
        <dbReference type="SAM" id="Coils"/>
    </source>
</evidence>
<dbReference type="InterPro" id="IPR018760">
    <property type="entry name" value="DUF2326"/>
</dbReference>
<gene>
    <name evidence="3" type="ORF">CWB98_07275</name>
</gene>
<sequence>MKLLKLYSSNPSFKTIKFNSGLNIVAGLQSSSLSTDTYNGIGKSSSLQLIHLMLGGTLEPKKYPSDEVLSKFLESYGDFFLDLNVGSVPYTIKVNFSDNDYYLNGEKVGKSKTFTKHLRNILLNGVNEQASFKQILNCFARRYLPGRDYYSDALRQQGRPLEDFHQRVTNLTLLGLDVTLAKSFKEVCEQISNIKKTLDTLKKVNLAENESDLRDLEDKRDKLIQDKDNFIVAKNYNQLKLEADSLTVKMNEIRNNLFYNERIIRNKSHILETSSELKNVELSKIERIFDEANFHFPELVQKRVKQAEEFHIKIHQARKKRLEEQILELSENNKTLKADLQSLGSSRDNILRDLDAKGALEEYNSIVEHIRTIEAKIAELTSYQKTIEQAEKDNALYESKKAQIKLDAVQYIEKKKGDIKNIENLFRSLVLRFYENHGGALTVKKNAGEAKYLFDIAPYIQKDGSQGINEVKIFCYDMLLFLLNPKLLGFMAHDSFIFSGVDHRQTRTMFKVALEMCDTHNLQYFVNINKDTYEQVISTQHPDDVLTKEDKERILSATVLELFDNKPENTFFGKYFG</sequence>